<evidence type="ECO:0000256" key="4">
    <source>
        <dbReference type="RuleBase" id="RU004508"/>
    </source>
</evidence>
<evidence type="ECO:0000256" key="3">
    <source>
        <dbReference type="PIRSR" id="PIRSR000390-2"/>
    </source>
</evidence>
<dbReference type="SUPFAM" id="SSF53383">
    <property type="entry name" value="PLP-dependent transferases"/>
    <property type="match status" value="1"/>
</dbReference>
<dbReference type="CDD" id="cd00616">
    <property type="entry name" value="AHBA_syn"/>
    <property type="match status" value="1"/>
</dbReference>
<comment type="similarity">
    <text evidence="4">Belongs to the DegT/DnrJ/EryC1 family.</text>
</comment>
<dbReference type="Gene3D" id="3.90.1150.10">
    <property type="entry name" value="Aspartate Aminotransferase, domain 1"/>
    <property type="match status" value="1"/>
</dbReference>
<dbReference type="InParanoid" id="A0A543AZA3"/>
<evidence type="ECO:0000256" key="2">
    <source>
        <dbReference type="PIRSR" id="PIRSR000390-1"/>
    </source>
</evidence>
<dbReference type="RefSeq" id="WP_170183335.1">
    <property type="nucleotide sequence ID" value="NZ_JBHTGS010000001.1"/>
</dbReference>
<feature type="modified residue" description="N6-(pyridoxal phosphate)lysine" evidence="3">
    <location>
        <position position="210"/>
    </location>
</feature>
<feature type="active site" description="Proton acceptor" evidence="2">
    <location>
        <position position="210"/>
    </location>
</feature>
<dbReference type="AlphaFoldDB" id="A0A543AZA3"/>
<dbReference type="InterPro" id="IPR015424">
    <property type="entry name" value="PyrdxlP-dep_Trfase"/>
</dbReference>
<evidence type="ECO:0000313" key="6">
    <source>
        <dbReference type="Proteomes" id="UP000317043"/>
    </source>
</evidence>
<dbReference type="PANTHER" id="PTHR30244">
    <property type="entry name" value="TRANSAMINASE"/>
    <property type="match status" value="1"/>
</dbReference>
<dbReference type="GO" id="GO:0008483">
    <property type="term" value="F:transaminase activity"/>
    <property type="evidence" value="ECO:0007669"/>
    <property type="project" value="TreeGrafter"/>
</dbReference>
<name>A0A543AZA3_9ACTN</name>
<dbReference type="Gene3D" id="3.40.640.10">
    <property type="entry name" value="Type I PLP-dependent aspartate aminotransferase-like (Major domain)"/>
    <property type="match status" value="1"/>
</dbReference>
<dbReference type="InterPro" id="IPR015422">
    <property type="entry name" value="PyrdxlP-dep_Trfase_small"/>
</dbReference>
<proteinExistence type="inferred from homology"/>
<dbReference type="PIRSF" id="PIRSF000390">
    <property type="entry name" value="PLP_StrS"/>
    <property type="match status" value="1"/>
</dbReference>
<dbReference type="InterPro" id="IPR000653">
    <property type="entry name" value="DegT/StrS_aminotransferase"/>
</dbReference>
<dbReference type="EMBL" id="VFOW01000001">
    <property type="protein sequence ID" value="TQL77896.1"/>
    <property type="molecule type" value="Genomic_DNA"/>
</dbReference>
<evidence type="ECO:0000313" key="5">
    <source>
        <dbReference type="EMBL" id="TQL77896.1"/>
    </source>
</evidence>
<accession>A0A543AZA3</accession>
<dbReference type="GO" id="GO:0000271">
    <property type="term" value="P:polysaccharide biosynthetic process"/>
    <property type="evidence" value="ECO:0007669"/>
    <property type="project" value="TreeGrafter"/>
</dbReference>
<dbReference type="GO" id="GO:0030170">
    <property type="term" value="F:pyridoxal phosphate binding"/>
    <property type="evidence" value="ECO:0007669"/>
    <property type="project" value="TreeGrafter"/>
</dbReference>
<organism evidence="5 6">
    <name type="scientific">Stackebrandtia endophytica</name>
    <dbReference type="NCBI Taxonomy" id="1496996"/>
    <lineage>
        <taxon>Bacteria</taxon>
        <taxon>Bacillati</taxon>
        <taxon>Actinomycetota</taxon>
        <taxon>Actinomycetes</taxon>
        <taxon>Glycomycetales</taxon>
        <taxon>Glycomycetaceae</taxon>
        <taxon>Stackebrandtia</taxon>
    </lineage>
</organism>
<gene>
    <name evidence="5" type="ORF">FB566_3470</name>
</gene>
<dbReference type="PANTHER" id="PTHR30244:SF34">
    <property type="entry name" value="DTDP-4-AMINO-4,6-DIDEOXYGALACTOSE TRANSAMINASE"/>
    <property type="match status" value="1"/>
</dbReference>
<reference evidence="5 6" key="1">
    <citation type="submission" date="2019-06" db="EMBL/GenBank/DDBJ databases">
        <title>Sequencing the genomes of 1000 actinobacteria strains.</title>
        <authorList>
            <person name="Klenk H.-P."/>
        </authorList>
    </citation>
    <scope>NUCLEOTIDE SEQUENCE [LARGE SCALE GENOMIC DNA]</scope>
    <source>
        <strain evidence="5 6">DSM 45928</strain>
    </source>
</reference>
<comment type="caution">
    <text evidence="5">The sequence shown here is derived from an EMBL/GenBank/DDBJ whole genome shotgun (WGS) entry which is preliminary data.</text>
</comment>
<keyword evidence="6" id="KW-1185">Reference proteome</keyword>
<evidence type="ECO:0000256" key="1">
    <source>
        <dbReference type="ARBA" id="ARBA00001933"/>
    </source>
</evidence>
<comment type="cofactor">
    <cofactor evidence="1">
        <name>pyridoxal 5'-phosphate</name>
        <dbReference type="ChEBI" id="CHEBI:597326"/>
    </cofactor>
</comment>
<dbReference type="Pfam" id="PF01041">
    <property type="entry name" value="DegT_DnrJ_EryC1"/>
    <property type="match status" value="1"/>
</dbReference>
<dbReference type="InterPro" id="IPR015421">
    <property type="entry name" value="PyrdxlP-dep_Trfase_major"/>
</dbReference>
<sequence>MTDLTTSIRQRIRRSGAPRFDTDALAALWPVYGEPERRALERVLASGRWSRLKDPDWSRGEAGLFEQDFAAHLGVDRALAVSTGTLAIELGLLALGVRRGDEVIVQAGTFFGSVTPILRIGARPVFVDLDEDTLTIDPDAVAAAVTPATRAVIAVHLAGLPADLDRLTALCDRHGIGLLEDCAQAVGTTWRNRPVGTIGDVGAFSLQQEKMLQAGEGGVIVCRDPAVADRAFAFHQGFSMPGSPVPDRHELAANMRLSSFQAAIAGAQLTRLDEQIARRSATAELFASLLKPDDPVELTASHPGTTRWSPYSLPLRLRPDRPAALTQRLLVDLLADEGLPVFEGHLEPVYQRPIFLDNEFDYRDTGCPVTERASREHLVVLQPFLLSPPEWTHRLVELLRDVRDAVRAES</sequence>
<keyword evidence="3 4" id="KW-0663">Pyridoxal phosphate</keyword>
<protein>
    <submittedName>
        <fullName evidence="5">3-amino-5-hydroxybenzoate synthase</fullName>
    </submittedName>
</protein>
<dbReference type="Proteomes" id="UP000317043">
    <property type="component" value="Unassembled WGS sequence"/>
</dbReference>